<feature type="compositionally biased region" description="Basic and acidic residues" evidence="1">
    <location>
        <begin position="110"/>
        <end position="121"/>
    </location>
</feature>
<feature type="compositionally biased region" description="Polar residues" evidence="1">
    <location>
        <begin position="203"/>
        <end position="214"/>
    </location>
</feature>
<protein>
    <submittedName>
        <fullName evidence="2">Uncharacterized protein</fullName>
    </submittedName>
</protein>
<keyword evidence="3" id="KW-1185">Reference proteome</keyword>
<dbReference type="Proteomes" id="UP000193067">
    <property type="component" value="Unassembled WGS sequence"/>
</dbReference>
<accession>A0A1Y2IDZ5</accession>
<dbReference type="AlphaFoldDB" id="A0A1Y2IDZ5"/>
<feature type="region of interest" description="Disordered" evidence="1">
    <location>
        <begin position="1"/>
        <end position="215"/>
    </location>
</feature>
<feature type="compositionally biased region" description="Acidic residues" evidence="1">
    <location>
        <begin position="139"/>
        <end position="199"/>
    </location>
</feature>
<feature type="compositionally biased region" description="Acidic residues" evidence="1">
    <location>
        <begin position="122"/>
        <end position="131"/>
    </location>
</feature>
<dbReference type="STRING" id="1353009.A0A1Y2IDZ5"/>
<evidence type="ECO:0000313" key="2">
    <source>
        <dbReference type="EMBL" id="OSC98893.1"/>
    </source>
</evidence>
<gene>
    <name evidence="2" type="ORF">PYCCODRAFT_1374221</name>
</gene>
<sequence>MAKRKHTNDSGSSDDEAPETFSFGTTKKAAKGEEDAVRQFHAAQKLKQKEKNRAMDRKLKERAADSKGKGKAKDVALSHWEKATKGKGAADRDTEGEGSDGGEDGAARSALEERMARAMREAEEEDSELEGEGSGSEELSAEDVDMDEAEGLDEDDDEESGEEGGELDEEDDEERFEEEGEEDEDEDMSSAEDEDESEEERQPSSSKSLKQNRNYLPDHLFKSALSNPTARNTKITFDDEDSVPSRNPTSPAHKRRRAKRSAKDIVLGSRTVRTLSKTTEAISPAAAKGLPPPRRVQKFIKHSLNLKGDLNKSKTKGWTRRAANLGVMRRNGPAANFVRNG</sequence>
<feature type="region of interest" description="Disordered" evidence="1">
    <location>
        <begin position="234"/>
        <end position="263"/>
    </location>
</feature>
<dbReference type="EMBL" id="KZ084133">
    <property type="protein sequence ID" value="OSC98893.1"/>
    <property type="molecule type" value="Genomic_DNA"/>
</dbReference>
<reference evidence="2 3" key="1">
    <citation type="journal article" date="2015" name="Biotechnol. Biofuels">
        <title>Enhanced degradation of softwood versus hardwood by the white-rot fungus Pycnoporus coccineus.</title>
        <authorList>
            <person name="Couturier M."/>
            <person name="Navarro D."/>
            <person name="Chevret D."/>
            <person name="Henrissat B."/>
            <person name="Piumi F."/>
            <person name="Ruiz-Duenas F.J."/>
            <person name="Martinez A.T."/>
            <person name="Grigoriev I.V."/>
            <person name="Riley R."/>
            <person name="Lipzen A."/>
            <person name="Berrin J.G."/>
            <person name="Master E.R."/>
            <person name="Rosso M.N."/>
        </authorList>
    </citation>
    <scope>NUCLEOTIDE SEQUENCE [LARGE SCALE GENOMIC DNA]</scope>
    <source>
        <strain evidence="2 3">BRFM310</strain>
    </source>
</reference>
<name>A0A1Y2IDZ5_TRAC3</name>
<evidence type="ECO:0000256" key="1">
    <source>
        <dbReference type="SAM" id="MobiDB-lite"/>
    </source>
</evidence>
<organism evidence="2 3">
    <name type="scientific">Trametes coccinea (strain BRFM310)</name>
    <name type="common">Pycnoporus coccineus</name>
    <dbReference type="NCBI Taxonomy" id="1353009"/>
    <lineage>
        <taxon>Eukaryota</taxon>
        <taxon>Fungi</taxon>
        <taxon>Dikarya</taxon>
        <taxon>Basidiomycota</taxon>
        <taxon>Agaricomycotina</taxon>
        <taxon>Agaricomycetes</taxon>
        <taxon>Polyporales</taxon>
        <taxon>Polyporaceae</taxon>
        <taxon>Trametes</taxon>
    </lineage>
</organism>
<feature type="compositionally biased region" description="Basic and acidic residues" evidence="1">
    <location>
        <begin position="47"/>
        <end position="95"/>
    </location>
</feature>
<proteinExistence type="predicted"/>
<evidence type="ECO:0000313" key="3">
    <source>
        <dbReference type="Proteomes" id="UP000193067"/>
    </source>
</evidence>
<dbReference type="OrthoDB" id="3253399at2759"/>